<accession>A0ABM6STB2</accession>
<evidence type="ECO:0000256" key="2">
    <source>
        <dbReference type="SAM" id="Phobius"/>
    </source>
</evidence>
<proteinExistence type="predicted"/>
<feature type="region of interest" description="Disordered" evidence="1">
    <location>
        <begin position="68"/>
        <end position="161"/>
    </location>
</feature>
<feature type="transmembrane region" description="Helical" evidence="2">
    <location>
        <begin position="168"/>
        <end position="189"/>
    </location>
</feature>
<gene>
    <name evidence="3" type="ORF">C4B68_19580</name>
</gene>
<sequence>MSTASCEAGSVDLGNPVLAHQQREGVTGVTPWLRTLRVAGPLALLIATGHPPSYAVGHVSYAPGSAPYAAEPTPSATHSADASRAGSLAGEGRARPGRLDPVAPEDLAPEDPDGSDTGDGEPRGTGREPAVPERPEESAAPNPSHNAGHPAQQNVVSPEQSPEPVLRILPLGSGLILMGLGLGLAFVALRVRRH</sequence>
<reference evidence="3 4" key="1">
    <citation type="submission" date="2018-02" db="EMBL/GenBank/DDBJ databases">
        <title>Complete genome sequence of Streptomyces dengpaensis, the producer of angucyclines.</title>
        <authorList>
            <person name="Yumei L."/>
        </authorList>
    </citation>
    <scope>NUCLEOTIDE SEQUENCE [LARGE SCALE GENOMIC DNA]</scope>
    <source>
        <strain evidence="3 4">XZHG99</strain>
    </source>
</reference>
<keyword evidence="4" id="KW-1185">Reference proteome</keyword>
<keyword evidence="2" id="KW-0472">Membrane</keyword>
<feature type="compositionally biased region" description="Basic and acidic residues" evidence="1">
    <location>
        <begin position="120"/>
        <end position="137"/>
    </location>
</feature>
<name>A0ABM6STB2_9ACTN</name>
<evidence type="ECO:0008006" key="5">
    <source>
        <dbReference type="Google" id="ProtNLM"/>
    </source>
</evidence>
<keyword evidence="2" id="KW-1133">Transmembrane helix</keyword>
<organism evidence="3 4">
    <name type="scientific">Streptomyces dengpaensis</name>
    <dbReference type="NCBI Taxonomy" id="2049881"/>
    <lineage>
        <taxon>Bacteria</taxon>
        <taxon>Bacillati</taxon>
        <taxon>Actinomycetota</taxon>
        <taxon>Actinomycetes</taxon>
        <taxon>Kitasatosporales</taxon>
        <taxon>Streptomycetaceae</taxon>
        <taxon>Streptomyces</taxon>
    </lineage>
</organism>
<dbReference type="EMBL" id="CP026652">
    <property type="protein sequence ID" value="AVH57603.1"/>
    <property type="molecule type" value="Genomic_DNA"/>
</dbReference>
<feature type="compositionally biased region" description="Acidic residues" evidence="1">
    <location>
        <begin position="107"/>
        <end position="119"/>
    </location>
</feature>
<protein>
    <recommendedName>
        <fullName evidence="5">Gram-positive cocci surface proteins LPxTG domain-containing protein</fullName>
    </recommendedName>
</protein>
<dbReference type="Proteomes" id="UP000238413">
    <property type="component" value="Chromosome"/>
</dbReference>
<evidence type="ECO:0000313" key="4">
    <source>
        <dbReference type="Proteomes" id="UP000238413"/>
    </source>
</evidence>
<evidence type="ECO:0000313" key="3">
    <source>
        <dbReference type="EMBL" id="AVH57603.1"/>
    </source>
</evidence>
<feature type="compositionally biased region" description="Polar residues" evidence="1">
    <location>
        <begin position="141"/>
        <end position="160"/>
    </location>
</feature>
<evidence type="ECO:0000256" key="1">
    <source>
        <dbReference type="SAM" id="MobiDB-lite"/>
    </source>
</evidence>
<keyword evidence="2" id="KW-0812">Transmembrane</keyword>